<dbReference type="Pfam" id="PF00106">
    <property type="entry name" value="adh_short"/>
    <property type="match status" value="1"/>
</dbReference>
<reference evidence="3 4" key="1">
    <citation type="submission" date="2018-05" db="EMBL/GenBank/DDBJ databases">
        <title>Genome sequencing and assembly of the regulated plant pathogen Lachnellula willkommii and related sister species for the development of diagnostic species identification markers.</title>
        <authorList>
            <person name="Giroux E."/>
            <person name="Bilodeau G."/>
        </authorList>
    </citation>
    <scope>NUCLEOTIDE SEQUENCE [LARGE SCALE GENOMIC DNA]</scope>
    <source>
        <strain evidence="3 4">CBS 197.66</strain>
    </source>
</reference>
<keyword evidence="2" id="KW-0560">Oxidoreductase</keyword>
<dbReference type="Gene3D" id="3.40.50.720">
    <property type="entry name" value="NAD(P)-binding Rossmann-like Domain"/>
    <property type="match status" value="2"/>
</dbReference>
<evidence type="ECO:0000256" key="1">
    <source>
        <dbReference type="ARBA" id="ARBA00006484"/>
    </source>
</evidence>
<dbReference type="InterPro" id="IPR036291">
    <property type="entry name" value="NAD(P)-bd_dom_sf"/>
</dbReference>
<organism evidence="3 4">
    <name type="scientific">Lachnellula subtilissima</name>
    <dbReference type="NCBI Taxonomy" id="602034"/>
    <lineage>
        <taxon>Eukaryota</taxon>
        <taxon>Fungi</taxon>
        <taxon>Dikarya</taxon>
        <taxon>Ascomycota</taxon>
        <taxon>Pezizomycotina</taxon>
        <taxon>Leotiomycetes</taxon>
        <taxon>Helotiales</taxon>
        <taxon>Lachnaceae</taxon>
        <taxon>Lachnellula</taxon>
    </lineage>
</organism>
<dbReference type="PANTHER" id="PTHR43639">
    <property type="entry name" value="OXIDOREDUCTASE, SHORT-CHAIN DEHYDROGENASE/REDUCTASE FAMILY (AFU_ORTHOLOGUE AFUA_5G02870)"/>
    <property type="match status" value="1"/>
</dbReference>
<dbReference type="EMBL" id="QGMJ01000792">
    <property type="protein sequence ID" value="TVY33491.1"/>
    <property type="molecule type" value="Genomic_DNA"/>
</dbReference>
<gene>
    <name evidence="3" type="ORF">LSUB1_G006983</name>
</gene>
<dbReference type="OrthoDB" id="417891at2759"/>
<dbReference type="SUPFAM" id="SSF51735">
    <property type="entry name" value="NAD(P)-binding Rossmann-fold domains"/>
    <property type="match status" value="1"/>
</dbReference>
<accession>A0A8H8U6N3</accession>
<dbReference type="Proteomes" id="UP000462212">
    <property type="component" value="Unassembled WGS sequence"/>
</dbReference>
<keyword evidence="4" id="KW-1185">Reference proteome</keyword>
<dbReference type="AlphaFoldDB" id="A0A8H8U6N3"/>
<dbReference type="PRINTS" id="PR00081">
    <property type="entry name" value="GDHRDH"/>
</dbReference>
<evidence type="ECO:0000313" key="3">
    <source>
        <dbReference type="EMBL" id="TVY33491.1"/>
    </source>
</evidence>
<dbReference type="Pfam" id="PF13561">
    <property type="entry name" value="adh_short_C2"/>
    <property type="match status" value="1"/>
</dbReference>
<dbReference type="InterPro" id="IPR002347">
    <property type="entry name" value="SDR_fam"/>
</dbReference>
<dbReference type="GO" id="GO:0016491">
    <property type="term" value="F:oxidoreductase activity"/>
    <property type="evidence" value="ECO:0007669"/>
    <property type="project" value="UniProtKB-KW"/>
</dbReference>
<sequence length="235" mass="25493">MGRAISLVLAMEGAKLVCRDLRELPNSEGYEADIKQATQDLIINKGGEAIFQLVDISIPSQIETADAKAIEKFGRLDILINCAGYWAPFREFVDEDDGLRGKGCSGREMGESGSGSHSEHPLLCWTYCICRRGCLFGNQSFYYSYDPAGVIDHAKDSININCVAPGAVQTGMARANFENADIIKIMRNATPWRRTGFAEDIAGAVMLFCLPQSLWVPGHLLAVDGGMTLGVPAPS</sequence>
<comment type="caution">
    <text evidence="3">The sequence shown here is derived from an EMBL/GenBank/DDBJ whole genome shotgun (WGS) entry which is preliminary data.</text>
</comment>
<proteinExistence type="inferred from homology"/>
<protein>
    <submittedName>
        <fullName evidence="3">Putative oxidoreductase</fullName>
    </submittedName>
</protein>
<evidence type="ECO:0000313" key="4">
    <source>
        <dbReference type="Proteomes" id="UP000462212"/>
    </source>
</evidence>
<comment type="similarity">
    <text evidence="1">Belongs to the short-chain dehydrogenases/reductases (SDR) family.</text>
</comment>
<evidence type="ECO:0000256" key="2">
    <source>
        <dbReference type="ARBA" id="ARBA00023002"/>
    </source>
</evidence>
<name>A0A8H8U6N3_9HELO</name>
<dbReference type="PANTHER" id="PTHR43639:SF1">
    <property type="entry name" value="SHORT-CHAIN DEHYDROGENASE_REDUCTASE FAMILY PROTEIN"/>
    <property type="match status" value="1"/>
</dbReference>